<feature type="repeat" description="PPR" evidence="3">
    <location>
        <begin position="315"/>
        <end position="349"/>
    </location>
</feature>
<dbReference type="PROSITE" id="PS51375">
    <property type="entry name" value="PPR"/>
    <property type="match status" value="6"/>
</dbReference>
<dbReference type="Pfam" id="PF20430">
    <property type="entry name" value="Eplus_motif"/>
    <property type="match status" value="1"/>
</dbReference>
<dbReference type="InterPro" id="IPR011990">
    <property type="entry name" value="TPR-like_helical_dom_sf"/>
</dbReference>
<evidence type="ECO:0000259" key="4">
    <source>
        <dbReference type="Pfam" id="PF14432"/>
    </source>
</evidence>
<comment type="similarity">
    <text evidence="1">Belongs to the PPR family. PCMP-H subfamily.</text>
</comment>
<feature type="repeat" description="PPR" evidence="3">
    <location>
        <begin position="179"/>
        <end position="213"/>
    </location>
</feature>
<reference evidence="5 6" key="1">
    <citation type="journal article" date="2018" name="PLoS Genet.">
        <title>Population sequencing reveals clonal diversity and ancestral inbreeding in the grapevine cultivar Chardonnay.</title>
        <authorList>
            <person name="Roach M.J."/>
            <person name="Johnson D.L."/>
            <person name="Bohlmann J."/>
            <person name="van Vuuren H.J."/>
            <person name="Jones S.J."/>
            <person name="Pretorius I.S."/>
            <person name="Schmidt S.A."/>
            <person name="Borneman A.R."/>
        </authorList>
    </citation>
    <scope>NUCLEOTIDE SEQUENCE [LARGE SCALE GENOMIC DNA]</scope>
    <source>
        <strain evidence="6">cv. Chardonnay</strain>
        <tissue evidence="5">Leaf</tissue>
    </source>
</reference>
<dbReference type="Gene3D" id="1.25.40.10">
    <property type="entry name" value="Tetratricopeptide repeat domain"/>
    <property type="match status" value="4"/>
</dbReference>
<dbReference type="InterPro" id="IPR046960">
    <property type="entry name" value="PPR_At4g14850-like_plant"/>
</dbReference>
<dbReference type="EMBL" id="QGNW01001188">
    <property type="protein sequence ID" value="RVW51036.1"/>
    <property type="molecule type" value="Genomic_DNA"/>
</dbReference>
<dbReference type="InterPro" id="IPR032867">
    <property type="entry name" value="DYW_dom"/>
</dbReference>
<name>A0A438ETE8_VITVI</name>
<feature type="domain" description="DYW" evidence="4">
    <location>
        <begin position="666"/>
        <end position="716"/>
    </location>
</feature>
<dbReference type="GO" id="GO:0003723">
    <property type="term" value="F:RNA binding"/>
    <property type="evidence" value="ECO:0007669"/>
    <property type="project" value="InterPro"/>
</dbReference>
<evidence type="ECO:0000256" key="1">
    <source>
        <dbReference type="ARBA" id="ARBA00006643"/>
    </source>
</evidence>
<comment type="caution">
    <text evidence="5">The sequence shown here is derived from an EMBL/GenBank/DDBJ whole genome shotgun (WGS) entry which is preliminary data.</text>
</comment>
<dbReference type="AlphaFoldDB" id="A0A438ETE8"/>
<feature type="repeat" description="PPR" evidence="3">
    <location>
        <begin position="451"/>
        <end position="485"/>
    </location>
</feature>
<dbReference type="Pfam" id="PF20431">
    <property type="entry name" value="E_motif"/>
    <property type="match status" value="1"/>
</dbReference>
<dbReference type="PANTHER" id="PTHR47926">
    <property type="entry name" value="PENTATRICOPEPTIDE REPEAT-CONTAINING PROTEIN"/>
    <property type="match status" value="1"/>
</dbReference>
<keyword evidence="2" id="KW-0677">Repeat</keyword>
<organism evidence="5 6">
    <name type="scientific">Vitis vinifera</name>
    <name type="common">Grape</name>
    <dbReference type="NCBI Taxonomy" id="29760"/>
    <lineage>
        <taxon>Eukaryota</taxon>
        <taxon>Viridiplantae</taxon>
        <taxon>Streptophyta</taxon>
        <taxon>Embryophyta</taxon>
        <taxon>Tracheophyta</taxon>
        <taxon>Spermatophyta</taxon>
        <taxon>Magnoliopsida</taxon>
        <taxon>eudicotyledons</taxon>
        <taxon>Gunneridae</taxon>
        <taxon>Pentapetalae</taxon>
        <taxon>rosids</taxon>
        <taxon>Vitales</taxon>
        <taxon>Vitaceae</taxon>
        <taxon>Viteae</taxon>
        <taxon>Vitis</taxon>
    </lineage>
</organism>
<dbReference type="Pfam" id="PF13041">
    <property type="entry name" value="PPR_2"/>
    <property type="match status" value="3"/>
</dbReference>
<dbReference type="GO" id="GO:0008270">
    <property type="term" value="F:zinc ion binding"/>
    <property type="evidence" value="ECO:0007669"/>
    <property type="project" value="InterPro"/>
</dbReference>
<dbReference type="Proteomes" id="UP000288805">
    <property type="component" value="Unassembled WGS sequence"/>
</dbReference>
<dbReference type="GO" id="GO:0009451">
    <property type="term" value="P:RNA modification"/>
    <property type="evidence" value="ECO:0007669"/>
    <property type="project" value="InterPro"/>
</dbReference>
<dbReference type="NCBIfam" id="TIGR00756">
    <property type="entry name" value="PPR"/>
    <property type="match status" value="7"/>
</dbReference>
<dbReference type="InterPro" id="IPR046849">
    <property type="entry name" value="E2_motif"/>
</dbReference>
<dbReference type="FunFam" id="1.25.40.10:FF:000366">
    <property type="entry name" value="Pentatricopeptide (PPR) repeat-containing protein"/>
    <property type="match status" value="1"/>
</dbReference>
<gene>
    <name evidence="5" type="primary">PCMP-H21_3</name>
    <name evidence="5" type="ORF">CK203_077607</name>
</gene>
<evidence type="ECO:0000313" key="5">
    <source>
        <dbReference type="EMBL" id="RVW51036.1"/>
    </source>
</evidence>
<dbReference type="FunFam" id="1.25.40.10:FF:000393">
    <property type="entry name" value="Pentatricopeptide repeat-containing protein At1g20230"/>
    <property type="match status" value="1"/>
</dbReference>
<feature type="repeat" description="PPR" evidence="3">
    <location>
        <begin position="214"/>
        <end position="248"/>
    </location>
</feature>
<dbReference type="PANTHER" id="PTHR47926:SF386">
    <property type="entry name" value="PENTATRICOPEPTIDE REPEAT-CONTAINING PROTEIN"/>
    <property type="match status" value="1"/>
</dbReference>
<feature type="repeat" description="PPR" evidence="3">
    <location>
        <begin position="78"/>
        <end position="112"/>
    </location>
</feature>
<dbReference type="FunFam" id="1.25.40.10:FF:000598">
    <property type="entry name" value="pentatricopeptide repeat-containing protein At1g20230 isoform X2"/>
    <property type="match status" value="1"/>
</dbReference>
<feature type="repeat" description="PPR" evidence="3">
    <location>
        <begin position="350"/>
        <end position="384"/>
    </location>
</feature>
<accession>A0A438ETE8</accession>
<evidence type="ECO:0000256" key="2">
    <source>
        <dbReference type="ARBA" id="ARBA00022737"/>
    </source>
</evidence>
<dbReference type="Pfam" id="PF01535">
    <property type="entry name" value="PPR"/>
    <property type="match status" value="5"/>
</dbReference>
<dbReference type="Pfam" id="PF14432">
    <property type="entry name" value="DYW_deaminase"/>
    <property type="match status" value="1"/>
</dbReference>
<dbReference type="InterPro" id="IPR002885">
    <property type="entry name" value="PPR_rpt"/>
</dbReference>
<dbReference type="FunFam" id="1.25.40.10:FF:000031">
    <property type="entry name" value="Pentatricopeptide repeat-containing protein mitochondrial"/>
    <property type="match status" value="1"/>
</dbReference>
<evidence type="ECO:0000256" key="3">
    <source>
        <dbReference type="PROSITE-ProRule" id="PRU00708"/>
    </source>
</evidence>
<sequence length="783" mass="86491">MSLSAQALALLDSVQHTILNCLNSTTASLSQTRQAHAHILKTGLFNDTHLATKLLSHYANNMCFADATLVLDLVPEPNVFSFSTLIYAFSKFHQFHHALSTFSQMLTRGLMPDNRVLPSAVKACAGLSALKPARQVHGIASVSGFDSDSFVQSSLVHMYIKCNQIRDAHRVFDRMFEPDVVSWSALVAAYARQGCVDEAKRLFSEMGDSGVQPNLISWNGMIAGFNHSGLYSEAVLMFLDMHLRGFEPDGTTISSVLPAVGDLEDLVMGILIHGYVIKQGLVSDKCVSSALIDMYGKCSCTSEMSQVFDQMDHMDVGSCNAFIFGLSRNGQVESSLRLFRQLKDQGMELNVVSWTSMIACCSQNGRDMEALELFREMQIAGVKPNSVTIPCLLPACGNIAALMHGKAAHCFSLRRGISTDVYVGSALIDMYAKCGRIQASRICFDGIPTKNLVCWNAVIAGYAMHGKAKEAMEIFDLMQRSGQKPDIISFTCVLSACSQSGLTEEGSYYFNSMSSKYGIEARVEHYACMVTLLSRAGKLEQAYAMIRRMPVNPDACVWGALLSSCRVHNNVSLGEVAAEKLFELEPSNPGNYILLSNIYASKGMWNEVNRVRDMMKNKGLRKNPGCSWIEVKNKVHMLLAGDKSHPQMTQIIENLDKLSMEMKKLGYFPEINFVLQDVEEQDKEQILCGHSEKLAVVFGLLNTPPGYPLQVAAHVTVLIIIASWLPDICQYRFNMMDAESKTIIHTNLGQMLELKLPYDTGDSLRSVEASLHLFTGSINFIET</sequence>
<proteinExistence type="inferred from homology"/>
<dbReference type="InterPro" id="IPR046848">
    <property type="entry name" value="E_motif"/>
</dbReference>
<evidence type="ECO:0000313" key="6">
    <source>
        <dbReference type="Proteomes" id="UP000288805"/>
    </source>
</evidence>
<protein>
    <submittedName>
        <fullName evidence="5">Pentatricopeptide repeat-containing protein</fullName>
    </submittedName>
</protein>